<dbReference type="GO" id="GO:0003700">
    <property type="term" value="F:DNA-binding transcription factor activity"/>
    <property type="evidence" value="ECO:0007669"/>
    <property type="project" value="InterPro"/>
</dbReference>
<organism evidence="5 6">
    <name type="scientific">Pseudothermotoga hypogea DSM 11164 = NBRC 106472</name>
    <dbReference type="NCBI Taxonomy" id="1123384"/>
    <lineage>
        <taxon>Bacteria</taxon>
        <taxon>Thermotogati</taxon>
        <taxon>Thermotogota</taxon>
        <taxon>Thermotogae</taxon>
        <taxon>Thermotogales</taxon>
        <taxon>Thermotogaceae</taxon>
        <taxon>Pseudothermotoga</taxon>
    </lineage>
</organism>
<dbReference type="InterPro" id="IPR000835">
    <property type="entry name" value="HTH_MarR-typ"/>
</dbReference>
<feature type="domain" description="HTH marR-type" evidence="4">
    <location>
        <begin position="1"/>
        <end position="135"/>
    </location>
</feature>
<dbReference type="PANTHER" id="PTHR42756:SF1">
    <property type="entry name" value="TRANSCRIPTIONAL REPRESSOR OF EMRAB OPERON"/>
    <property type="match status" value="1"/>
</dbReference>
<dbReference type="Gene3D" id="1.10.10.10">
    <property type="entry name" value="Winged helix-like DNA-binding domain superfamily/Winged helix DNA-binding domain"/>
    <property type="match status" value="1"/>
</dbReference>
<keyword evidence="6" id="KW-1185">Reference proteome</keyword>
<dbReference type="KEGG" id="phy:AJ81_06505"/>
<dbReference type="PATRIC" id="fig|1123384.7.peg.1310"/>
<dbReference type="PRINTS" id="PR00598">
    <property type="entry name" value="HTHMARR"/>
</dbReference>
<dbReference type="STRING" id="1123384.AJ81_06505"/>
<keyword evidence="2" id="KW-0238">DNA-binding</keyword>
<reference evidence="5 6" key="1">
    <citation type="submission" date="2014-01" db="EMBL/GenBank/DDBJ databases">
        <title>Genome sequencing of Thermotog hypogea.</title>
        <authorList>
            <person name="Zhang X."/>
            <person name="Alvare G."/>
            <person name="Fristensky B."/>
            <person name="Chen L."/>
            <person name="Suen T."/>
            <person name="Chen Q."/>
            <person name="Ma K."/>
        </authorList>
    </citation>
    <scope>NUCLEOTIDE SEQUENCE [LARGE SCALE GENOMIC DNA]</scope>
    <source>
        <strain evidence="5 6">DSM 11164</strain>
    </source>
</reference>
<name>A0A0X1KRQ3_9THEM</name>
<evidence type="ECO:0000256" key="2">
    <source>
        <dbReference type="ARBA" id="ARBA00023125"/>
    </source>
</evidence>
<accession>A0A0X1KRQ3</accession>
<keyword evidence="1" id="KW-0805">Transcription regulation</keyword>
<proteinExistence type="predicted"/>
<dbReference type="PaxDb" id="1123384-AJ81_06505"/>
<dbReference type="SUPFAM" id="SSF46785">
    <property type="entry name" value="Winged helix' DNA-binding domain"/>
    <property type="match status" value="1"/>
</dbReference>
<dbReference type="RefSeq" id="WP_031504571.1">
    <property type="nucleotide sequence ID" value="NC_022795.1"/>
</dbReference>
<dbReference type="InterPro" id="IPR036390">
    <property type="entry name" value="WH_DNA-bd_sf"/>
</dbReference>
<dbReference type="SMART" id="SM00347">
    <property type="entry name" value="HTH_MARR"/>
    <property type="match status" value="1"/>
</dbReference>
<keyword evidence="3" id="KW-0804">Transcription</keyword>
<dbReference type="GO" id="GO:0003677">
    <property type="term" value="F:DNA binding"/>
    <property type="evidence" value="ECO:0007669"/>
    <property type="project" value="UniProtKB-KW"/>
</dbReference>
<evidence type="ECO:0000313" key="6">
    <source>
        <dbReference type="Proteomes" id="UP000077469"/>
    </source>
</evidence>
<evidence type="ECO:0000259" key="4">
    <source>
        <dbReference type="PROSITE" id="PS50995"/>
    </source>
</evidence>
<gene>
    <name evidence="5" type="ORF">AJ81_06505</name>
</gene>
<dbReference type="EMBL" id="CP007141">
    <property type="protein sequence ID" value="AJC73901.1"/>
    <property type="molecule type" value="Genomic_DNA"/>
</dbReference>
<dbReference type="InterPro" id="IPR036388">
    <property type="entry name" value="WH-like_DNA-bd_sf"/>
</dbReference>
<dbReference type="Proteomes" id="UP000077469">
    <property type="component" value="Chromosome"/>
</dbReference>
<dbReference type="PROSITE" id="PS50995">
    <property type="entry name" value="HTH_MARR_2"/>
    <property type="match status" value="1"/>
</dbReference>
<sequence length="147" mass="17502">MNEDTILKRFFVIQRLHFHILHRELEKHGIHPGQPPMIMIISKHEGMTQNQIAEKLNLRPATVAIMLRRMEKAGLIHRKQDENDRRIQRVYLTEKGRSHCEFLKEQMQRMESIATQGFSEEEKLQLTNFLDRIIHNLKNHTRGDSDD</sequence>
<dbReference type="AlphaFoldDB" id="A0A0X1KRQ3"/>
<evidence type="ECO:0000256" key="3">
    <source>
        <dbReference type="ARBA" id="ARBA00023163"/>
    </source>
</evidence>
<evidence type="ECO:0000313" key="5">
    <source>
        <dbReference type="EMBL" id="AJC73901.1"/>
    </source>
</evidence>
<protein>
    <submittedName>
        <fullName evidence="5">MarR family transcriptional regulator</fullName>
    </submittedName>
</protein>
<dbReference type="Pfam" id="PF01047">
    <property type="entry name" value="MarR"/>
    <property type="match status" value="1"/>
</dbReference>
<dbReference type="PANTHER" id="PTHR42756">
    <property type="entry name" value="TRANSCRIPTIONAL REGULATOR, MARR"/>
    <property type="match status" value="1"/>
</dbReference>
<evidence type="ECO:0000256" key="1">
    <source>
        <dbReference type="ARBA" id="ARBA00023015"/>
    </source>
</evidence>